<dbReference type="Pfam" id="PF13476">
    <property type="entry name" value="AAA_23"/>
    <property type="match status" value="1"/>
</dbReference>
<protein>
    <submittedName>
        <fullName evidence="6">Recombination protein F</fullName>
    </submittedName>
</protein>
<dbReference type="GO" id="GO:0006302">
    <property type="term" value="P:double-strand break repair"/>
    <property type="evidence" value="ECO:0007669"/>
    <property type="project" value="InterPro"/>
</dbReference>
<name>A0A7Y0ERG6_9BIFI</name>
<dbReference type="GO" id="GO:0016887">
    <property type="term" value="F:ATP hydrolysis activity"/>
    <property type="evidence" value="ECO:0007669"/>
    <property type="project" value="InterPro"/>
</dbReference>
<feature type="domain" description="Rad50/SbcC-type AAA" evidence="5">
    <location>
        <begin position="6"/>
        <end position="198"/>
    </location>
</feature>
<evidence type="ECO:0000256" key="1">
    <source>
        <dbReference type="ARBA" id="ARBA00022763"/>
    </source>
</evidence>
<dbReference type="GO" id="GO:0000731">
    <property type="term" value="P:DNA synthesis involved in DNA repair"/>
    <property type="evidence" value="ECO:0007669"/>
    <property type="project" value="TreeGrafter"/>
</dbReference>
<dbReference type="RefSeq" id="WP_169173005.1">
    <property type="nucleotide sequence ID" value="NZ_JAAIII010000007.1"/>
</dbReference>
<dbReference type="PANTHER" id="PTHR32182">
    <property type="entry name" value="DNA REPLICATION AND REPAIR PROTEIN RECF"/>
    <property type="match status" value="1"/>
</dbReference>
<gene>
    <name evidence="6" type="ORF">G1C95_2192</name>
</gene>
<accession>A0A7Y0ERG6</accession>
<keyword evidence="3" id="KW-0742">SOS response</keyword>
<dbReference type="PANTHER" id="PTHR32182:SF0">
    <property type="entry name" value="DNA REPLICATION AND REPAIR PROTEIN RECF"/>
    <property type="match status" value="1"/>
</dbReference>
<dbReference type="Proteomes" id="UP000532194">
    <property type="component" value="Unassembled WGS sequence"/>
</dbReference>
<comment type="caution">
    <text evidence="6">The sequence shown here is derived from an EMBL/GenBank/DDBJ whole genome shotgun (WGS) entry which is preliminary data.</text>
</comment>
<evidence type="ECO:0000313" key="6">
    <source>
        <dbReference type="EMBL" id="NMM95004.1"/>
    </source>
</evidence>
<evidence type="ECO:0000256" key="2">
    <source>
        <dbReference type="ARBA" id="ARBA00023204"/>
    </source>
</evidence>
<evidence type="ECO:0000313" key="7">
    <source>
        <dbReference type="Proteomes" id="UP000532194"/>
    </source>
</evidence>
<dbReference type="InterPro" id="IPR027417">
    <property type="entry name" value="P-loop_NTPase"/>
</dbReference>
<dbReference type="GO" id="GO:0009432">
    <property type="term" value="P:SOS response"/>
    <property type="evidence" value="ECO:0007669"/>
    <property type="project" value="UniProtKB-KW"/>
</dbReference>
<reference evidence="6 7" key="1">
    <citation type="submission" date="2020-02" db="EMBL/GenBank/DDBJ databases">
        <title>Characterization of phylogenetic diversity of novel bifidobacterial species isolated in Czech ZOOs.</title>
        <authorList>
            <person name="Lugli G.A."/>
            <person name="Vera N.B."/>
            <person name="Ventura M."/>
        </authorList>
    </citation>
    <scope>NUCLEOTIDE SEQUENCE [LARGE SCALE GENOMIC DNA]</scope>
    <source>
        <strain evidence="6 7">DSM 109957</strain>
    </source>
</reference>
<proteinExistence type="predicted"/>
<evidence type="ECO:0000256" key="3">
    <source>
        <dbReference type="ARBA" id="ARBA00023236"/>
    </source>
</evidence>
<feature type="domain" description="ATPase AAA-type core" evidence="4">
    <location>
        <begin position="263"/>
        <end position="346"/>
    </location>
</feature>
<dbReference type="Gene3D" id="3.40.50.300">
    <property type="entry name" value="P-loop containing nucleotide triphosphate hydrolases"/>
    <property type="match status" value="2"/>
</dbReference>
<evidence type="ECO:0000259" key="5">
    <source>
        <dbReference type="Pfam" id="PF13476"/>
    </source>
</evidence>
<dbReference type="InterPro" id="IPR038729">
    <property type="entry name" value="Rad50/SbcC_AAA"/>
</dbReference>
<sequence length="446" mass="49867">MKLTHLELENYRRFDCLSIDFDDRLTVVIGDNDAGKTTVLDAAAVALGTFLVRFPDVKGPGLRGEDARAQTRLLGRKAETQAQYPVGVEAWACMPVASPDGVWRPREIRWLRTIERENSRMTSSKAHDLIEVSDQYQKAIREGHAGVVMPLLGYYGTRRLHPIERSKWGAHSTAYLEASTRFDAYAGALDSQLSEISLVNWFKAMTAQELDEGEPIPAFKAVRNVIGACVARITGYDDARVRYFSGQLRVDYTNADGQQCLGVPLSQLSDGYRGVIGLVADIARRMTMMNPALEDEAILQTPGVVLIDEIDLHLHPRWQERILSDLLDLFPGIQFIVTTHAPLVISSVHRRNVRVIRHDDVGYHADVPPMETYGNSTGAILRLLMGAPERPREVQDLMDRFRDLLDREQYGEAGEVLARLAKGLGDDNPEVNGMQSELFFYTDDAG</sequence>
<dbReference type="EMBL" id="JAAIII010000007">
    <property type="protein sequence ID" value="NMM95004.1"/>
    <property type="molecule type" value="Genomic_DNA"/>
</dbReference>
<keyword evidence="1" id="KW-0227">DNA damage</keyword>
<dbReference type="Pfam" id="PF13304">
    <property type="entry name" value="AAA_21"/>
    <property type="match status" value="1"/>
</dbReference>
<dbReference type="AlphaFoldDB" id="A0A7Y0ERG6"/>
<dbReference type="GO" id="GO:0005524">
    <property type="term" value="F:ATP binding"/>
    <property type="evidence" value="ECO:0007669"/>
    <property type="project" value="InterPro"/>
</dbReference>
<evidence type="ECO:0000259" key="4">
    <source>
        <dbReference type="Pfam" id="PF13304"/>
    </source>
</evidence>
<keyword evidence="7" id="KW-1185">Reference proteome</keyword>
<dbReference type="SUPFAM" id="SSF52540">
    <property type="entry name" value="P-loop containing nucleoside triphosphate hydrolases"/>
    <property type="match status" value="1"/>
</dbReference>
<organism evidence="6 7">
    <name type="scientific">Bifidobacterium oedipodis</name>
    <dbReference type="NCBI Taxonomy" id="2675322"/>
    <lineage>
        <taxon>Bacteria</taxon>
        <taxon>Bacillati</taxon>
        <taxon>Actinomycetota</taxon>
        <taxon>Actinomycetes</taxon>
        <taxon>Bifidobacteriales</taxon>
        <taxon>Bifidobacteriaceae</taxon>
        <taxon>Bifidobacterium</taxon>
    </lineage>
</organism>
<keyword evidence="2" id="KW-0234">DNA repair</keyword>
<dbReference type="InterPro" id="IPR003959">
    <property type="entry name" value="ATPase_AAA_core"/>
</dbReference>